<dbReference type="WBParaSite" id="ALUE_0000198701-mRNA-1">
    <property type="protein sequence ID" value="ALUE_0000198701-mRNA-1"/>
    <property type="gene ID" value="ALUE_0000198701"/>
</dbReference>
<dbReference type="AlphaFoldDB" id="A0A0M3HKE2"/>
<name>A0A0M3HKE2_ASCLU</name>
<reference evidence="2" key="1">
    <citation type="submission" date="2017-02" db="UniProtKB">
        <authorList>
            <consortium name="WormBaseParasite"/>
        </authorList>
    </citation>
    <scope>IDENTIFICATION</scope>
</reference>
<sequence length="109" mass="12009">MHSAIRDEAVLAKGKVIVVGKEFTAAKTKTRGQQIRRQHSKIKISGVLNCISDFGTMIPLESESFWENGIEYSCVDDDNGGSGEEPNACDGRHAEYFSNHFLVSCTSKK</sequence>
<keyword evidence="1" id="KW-1185">Reference proteome</keyword>
<proteinExistence type="predicted"/>
<evidence type="ECO:0000313" key="1">
    <source>
        <dbReference type="Proteomes" id="UP000036681"/>
    </source>
</evidence>
<evidence type="ECO:0000313" key="2">
    <source>
        <dbReference type="WBParaSite" id="ALUE_0000198701-mRNA-1"/>
    </source>
</evidence>
<dbReference type="Proteomes" id="UP000036681">
    <property type="component" value="Unplaced"/>
</dbReference>
<protein>
    <submittedName>
        <fullName evidence="2">Uncharacterized protein</fullName>
    </submittedName>
</protein>
<organism evidence="1 2">
    <name type="scientific">Ascaris lumbricoides</name>
    <name type="common">Giant roundworm</name>
    <dbReference type="NCBI Taxonomy" id="6252"/>
    <lineage>
        <taxon>Eukaryota</taxon>
        <taxon>Metazoa</taxon>
        <taxon>Ecdysozoa</taxon>
        <taxon>Nematoda</taxon>
        <taxon>Chromadorea</taxon>
        <taxon>Rhabditida</taxon>
        <taxon>Spirurina</taxon>
        <taxon>Ascaridomorpha</taxon>
        <taxon>Ascaridoidea</taxon>
        <taxon>Ascarididae</taxon>
        <taxon>Ascaris</taxon>
    </lineage>
</organism>
<accession>A0A0M3HKE2</accession>